<keyword evidence="2" id="KW-0175">Coiled coil</keyword>
<dbReference type="InterPro" id="IPR001878">
    <property type="entry name" value="Znf_CCHC"/>
</dbReference>
<proteinExistence type="predicted"/>
<feature type="compositionally biased region" description="Basic and acidic residues" evidence="3">
    <location>
        <begin position="291"/>
        <end position="324"/>
    </location>
</feature>
<name>A0A151QMC6_CAJCA</name>
<dbReference type="SUPFAM" id="SSF57756">
    <property type="entry name" value="Retrovirus zinc finger-like domains"/>
    <property type="match status" value="1"/>
</dbReference>
<feature type="region of interest" description="Disordered" evidence="3">
    <location>
        <begin position="288"/>
        <end position="328"/>
    </location>
</feature>
<evidence type="ECO:0000313" key="5">
    <source>
        <dbReference type="EMBL" id="KYP31414.1"/>
    </source>
</evidence>
<keyword evidence="6" id="KW-1185">Reference proteome</keyword>
<gene>
    <name evidence="5" type="ORF">KK1_048289</name>
</gene>
<dbReference type="InterPro" id="IPR036875">
    <property type="entry name" value="Znf_CCHC_sf"/>
</dbReference>
<dbReference type="AlphaFoldDB" id="A0A151QMC6"/>
<evidence type="ECO:0000256" key="3">
    <source>
        <dbReference type="SAM" id="MobiDB-lite"/>
    </source>
</evidence>
<evidence type="ECO:0000256" key="2">
    <source>
        <dbReference type="SAM" id="Coils"/>
    </source>
</evidence>
<accession>A0A151QMC6</accession>
<dbReference type="SMART" id="SM00343">
    <property type="entry name" value="ZnF_C2HC"/>
    <property type="match status" value="1"/>
</dbReference>
<dbReference type="Pfam" id="PF03732">
    <property type="entry name" value="Retrotrans_gag"/>
    <property type="match status" value="1"/>
</dbReference>
<keyword evidence="1" id="KW-0863">Zinc-finger</keyword>
<evidence type="ECO:0000313" key="6">
    <source>
        <dbReference type="Proteomes" id="UP000075243"/>
    </source>
</evidence>
<dbReference type="GO" id="GO:0008270">
    <property type="term" value="F:zinc ion binding"/>
    <property type="evidence" value="ECO:0007669"/>
    <property type="project" value="UniProtKB-KW"/>
</dbReference>
<keyword evidence="1" id="KW-0862">Zinc</keyword>
<dbReference type="Proteomes" id="UP000075243">
    <property type="component" value="Unassembled WGS sequence"/>
</dbReference>
<evidence type="ECO:0000256" key="1">
    <source>
        <dbReference type="PROSITE-ProRule" id="PRU00047"/>
    </source>
</evidence>
<organism evidence="5 6">
    <name type="scientific">Cajanus cajan</name>
    <name type="common">Pigeon pea</name>
    <name type="synonym">Cajanus indicus</name>
    <dbReference type="NCBI Taxonomy" id="3821"/>
    <lineage>
        <taxon>Eukaryota</taxon>
        <taxon>Viridiplantae</taxon>
        <taxon>Streptophyta</taxon>
        <taxon>Embryophyta</taxon>
        <taxon>Tracheophyta</taxon>
        <taxon>Spermatophyta</taxon>
        <taxon>Magnoliopsida</taxon>
        <taxon>eudicotyledons</taxon>
        <taxon>Gunneridae</taxon>
        <taxon>Pentapetalae</taxon>
        <taxon>rosids</taxon>
        <taxon>fabids</taxon>
        <taxon>Fabales</taxon>
        <taxon>Fabaceae</taxon>
        <taxon>Papilionoideae</taxon>
        <taxon>50 kb inversion clade</taxon>
        <taxon>NPAAA clade</taxon>
        <taxon>indigoferoid/millettioid clade</taxon>
        <taxon>Phaseoleae</taxon>
        <taxon>Cajanus</taxon>
    </lineage>
</organism>
<feature type="compositionally biased region" description="Low complexity" evidence="3">
    <location>
        <begin position="367"/>
        <end position="376"/>
    </location>
</feature>
<reference evidence="5" key="1">
    <citation type="journal article" date="2012" name="Nat. Biotechnol.">
        <title>Draft genome sequence of pigeonpea (Cajanus cajan), an orphan legume crop of resource-poor farmers.</title>
        <authorList>
            <person name="Varshney R.K."/>
            <person name="Chen W."/>
            <person name="Li Y."/>
            <person name="Bharti A.K."/>
            <person name="Saxena R.K."/>
            <person name="Schlueter J.A."/>
            <person name="Donoghue M.T."/>
            <person name="Azam S."/>
            <person name="Fan G."/>
            <person name="Whaley A.M."/>
            <person name="Farmer A.D."/>
            <person name="Sheridan J."/>
            <person name="Iwata A."/>
            <person name="Tuteja R."/>
            <person name="Penmetsa R.V."/>
            <person name="Wu W."/>
            <person name="Upadhyaya H.D."/>
            <person name="Yang S.P."/>
            <person name="Shah T."/>
            <person name="Saxena K.B."/>
            <person name="Michael T."/>
            <person name="McCombie W.R."/>
            <person name="Yang B."/>
            <person name="Zhang G."/>
            <person name="Yang H."/>
            <person name="Wang J."/>
            <person name="Spillane C."/>
            <person name="Cook D.R."/>
            <person name="May G.D."/>
            <person name="Xu X."/>
            <person name="Jackson S.A."/>
        </authorList>
    </citation>
    <scope>NUCLEOTIDE SEQUENCE [LARGE SCALE GENOMIC DNA]</scope>
</reference>
<dbReference type="PANTHER" id="PTHR35046:SF9">
    <property type="entry name" value="RNA-DIRECTED DNA POLYMERASE"/>
    <property type="match status" value="1"/>
</dbReference>
<dbReference type="Gene3D" id="4.10.60.10">
    <property type="entry name" value="Zinc finger, CCHC-type"/>
    <property type="match status" value="1"/>
</dbReference>
<dbReference type="PANTHER" id="PTHR35046">
    <property type="entry name" value="ZINC KNUCKLE (CCHC-TYPE) FAMILY PROTEIN"/>
    <property type="match status" value="1"/>
</dbReference>
<feature type="coiled-coil region" evidence="2">
    <location>
        <begin position="33"/>
        <end position="72"/>
    </location>
</feature>
<dbReference type="InterPro" id="IPR005162">
    <property type="entry name" value="Retrotrans_gag_dom"/>
</dbReference>
<dbReference type="Gramene" id="C.cajan_46279.t">
    <property type="protein sequence ID" value="C.cajan_46279.t"/>
    <property type="gene ID" value="C.cajan_46279"/>
</dbReference>
<dbReference type="EMBL" id="KQ486020">
    <property type="protein sequence ID" value="KYP31414.1"/>
    <property type="molecule type" value="Genomic_DNA"/>
</dbReference>
<feature type="region of interest" description="Disordered" evidence="3">
    <location>
        <begin position="365"/>
        <end position="387"/>
    </location>
</feature>
<evidence type="ECO:0000259" key="4">
    <source>
        <dbReference type="PROSITE" id="PS50158"/>
    </source>
</evidence>
<protein>
    <recommendedName>
        <fullName evidence="4">CCHC-type domain-containing protein</fullName>
    </recommendedName>
</protein>
<feature type="domain" description="CCHC-type" evidence="4">
    <location>
        <begin position="337"/>
        <end position="352"/>
    </location>
</feature>
<dbReference type="GO" id="GO:0003676">
    <property type="term" value="F:nucleic acid binding"/>
    <property type="evidence" value="ECO:0007669"/>
    <property type="project" value="InterPro"/>
</dbReference>
<dbReference type="PROSITE" id="PS50158">
    <property type="entry name" value="ZF_CCHC"/>
    <property type="match status" value="1"/>
</dbReference>
<sequence>MSDLSQSDSDIEFPKSFSQIVKEVEALKLWRQQEVLQKEKEKIEIEVQLVAREEEINKIKQQEAKLLEKLKKKKSCKSSNSSTSQEDVGSLHVDEYYQPTPRRVIKEPKVRESRVDLPPFHEKEDVDAYLVWEMKVEQIFTFHQVGEERKVPLAIAFQGQAMYWWIALVRERRLHNDPPIAYWNDLRSAMRRRHIPSYYSREIMDKLQRPQQKNMSVEEYRQRMKLYLMRARIREEERLTIARFLSGLNFEIRDRVELLPYRDLDDLVQLCIRVEQQIFRKSFKNTNSKSYNKEENKREGSSFKNAKENPSKTQEIDKDVEKKKITSHTSSKTSEIKCFKCLGRGHIASQCPTKNTMILRGKDIYSEESSSSSSSSESEETGDHETEKLYPVNGDLLMVKRLLGSQPCPTSLSKRENIFHTRCLVSKRPCEELEVNQQVKVKFSIGDYKDKVLCDVIPMKACHILLGRP</sequence>
<keyword evidence="1" id="KW-0479">Metal-binding</keyword>